<dbReference type="AlphaFoldDB" id="A0AAE1IUK6"/>
<dbReference type="InterPro" id="IPR002068">
    <property type="entry name" value="A-crystallin/Hsp20_dom"/>
</dbReference>
<feature type="domain" description="SHSP" evidence="4">
    <location>
        <begin position="37"/>
        <end position="143"/>
    </location>
</feature>
<feature type="region of interest" description="Disordered" evidence="2">
    <location>
        <begin position="141"/>
        <end position="219"/>
    </location>
</feature>
<keyword evidence="3" id="KW-0812">Transmembrane</keyword>
<keyword evidence="3" id="KW-1133">Transmembrane helix</keyword>
<dbReference type="CDD" id="cd06464">
    <property type="entry name" value="ACD_sHsps-like"/>
    <property type="match status" value="1"/>
</dbReference>
<evidence type="ECO:0000256" key="3">
    <source>
        <dbReference type="SAM" id="Phobius"/>
    </source>
</evidence>
<comment type="caution">
    <text evidence="5">The sequence shown here is derived from an EMBL/GenBank/DDBJ whole genome shotgun (WGS) entry which is preliminary data.</text>
</comment>
<feature type="compositionally biased region" description="Basic and acidic residues" evidence="2">
    <location>
        <begin position="402"/>
        <end position="415"/>
    </location>
</feature>
<evidence type="ECO:0000313" key="6">
    <source>
        <dbReference type="Proteomes" id="UP001293593"/>
    </source>
</evidence>
<name>A0AAE1IUK6_9FABA</name>
<feature type="transmembrane region" description="Helical" evidence="3">
    <location>
        <begin position="489"/>
        <end position="510"/>
    </location>
</feature>
<dbReference type="Proteomes" id="UP001293593">
    <property type="component" value="Unassembled WGS sequence"/>
</dbReference>
<comment type="similarity">
    <text evidence="1">Belongs to the small heat shock protein (HSP20) family.</text>
</comment>
<feature type="compositionally biased region" description="Basic and acidic residues" evidence="2">
    <location>
        <begin position="288"/>
        <end position="319"/>
    </location>
</feature>
<protein>
    <recommendedName>
        <fullName evidence="4">SHSP domain-containing protein</fullName>
    </recommendedName>
</protein>
<reference evidence="5" key="1">
    <citation type="submission" date="2023-10" db="EMBL/GenBank/DDBJ databases">
        <title>Chromosome-level genome of the transformable northern wattle, Acacia crassicarpa.</title>
        <authorList>
            <person name="Massaro I."/>
            <person name="Sinha N.R."/>
            <person name="Poethig S."/>
            <person name="Leichty A.R."/>
        </authorList>
    </citation>
    <scope>NUCLEOTIDE SEQUENCE</scope>
    <source>
        <strain evidence="5">Acra3RX</strain>
        <tissue evidence="5">Leaf</tissue>
    </source>
</reference>
<feature type="compositionally biased region" description="Basic and acidic residues" evidence="2">
    <location>
        <begin position="141"/>
        <end position="155"/>
    </location>
</feature>
<organism evidence="5 6">
    <name type="scientific">Acacia crassicarpa</name>
    <name type="common">northern wattle</name>
    <dbReference type="NCBI Taxonomy" id="499986"/>
    <lineage>
        <taxon>Eukaryota</taxon>
        <taxon>Viridiplantae</taxon>
        <taxon>Streptophyta</taxon>
        <taxon>Embryophyta</taxon>
        <taxon>Tracheophyta</taxon>
        <taxon>Spermatophyta</taxon>
        <taxon>Magnoliopsida</taxon>
        <taxon>eudicotyledons</taxon>
        <taxon>Gunneridae</taxon>
        <taxon>Pentapetalae</taxon>
        <taxon>rosids</taxon>
        <taxon>fabids</taxon>
        <taxon>Fabales</taxon>
        <taxon>Fabaceae</taxon>
        <taxon>Caesalpinioideae</taxon>
        <taxon>mimosoid clade</taxon>
        <taxon>Acacieae</taxon>
        <taxon>Acacia</taxon>
    </lineage>
</organism>
<dbReference type="InterPro" id="IPR008978">
    <property type="entry name" value="HSP20-like_chaperone"/>
</dbReference>
<evidence type="ECO:0000256" key="1">
    <source>
        <dbReference type="PROSITE-ProRule" id="PRU00285"/>
    </source>
</evidence>
<feature type="compositionally biased region" description="Basic and acidic residues" evidence="2">
    <location>
        <begin position="200"/>
        <end position="218"/>
    </location>
</feature>
<feature type="compositionally biased region" description="Basic and acidic residues" evidence="2">
    <location>
        <begin position="177"/>
        <end position="186"/>
    </location>
</feature>
<dbReference type="EMBL" id="JAWXYG010000013">
    <property type="protein sequence ID" value="KAK4256468.1"/>
    <property type="molecule type" value="Genomic_DNA"/>
</dbReference>
<feature type="compositionally biased region" description="Basic and acidic residues" evidence="2">
    <location>
        <begin position="261"/>
        <end position="276"/>
    </location>
</feature>
<dbReference type="PROSITE" id="PS01031">
    <property type="entry name" value="SHSP"/>
    <property type="match status" value="1"/>
</dbReference>
<keyword evidence="6" id="KW-1185">Reference proteome</keyword>
<gene>
    <name evidence="5" type="ORF">QN277_009324</name>
</gene>
<dbReference type="SUPFAM" id="SSF49764">
    <property type="entry name" value="HSP20-like chaperones"/>
    <property type="match status" value="1"/>
</dbReference>
<evidence type="ECO:0000259" key="4">
    <source>
        <dbReference type="PROSITE" id="PS01031"/>
    </source>
</evidence>
<feature type="compositionally biased region" description="Basic and acidic residues" evidence="2">
    <location>
        <begin position="381"/>
        <end position="390"/>
    </location>
</feature>
<accession>A0AAE1IUK6</accession>
<feature type="compositionally biased region" description="Basic and acidic residues" evidence="2">
    <location>
        <begin position="234"/>
        <end position="249"/>
    </location>
</feature>
<proteinExistence type="inferred from homology"/>
<feature type="region of interest" description="Disordered" evidence="2">
    <location>
        <begin position="456"/>
        <end position="482"/>
    </location>
</feature>
<keyword evidence="3" id="KW-0472">Membrane</keyword>
<dbReference type="Gene3D" id="2.60.40.790">
    <property type="match status" value="1"/>
</dbReference>
<evidence type="ECO:0000313" key="5">
    <source>
        <dbReference type="EMBL" id="KAK4256468.1"/>
    </source>
</evidence>
<feature type="compositionally biased region" description="Basic and acidic residues" evidence="2">
    <location>
        <begin position="336"/>
        <end position="362"/>
    </location>
</feature>
<sequence>MAINIKFHSYQSILHCLIKNEEKYNMFNFNAQRSFFHPTYEDFQPPTETKDTPDSHLLIHLPGFAGENIKAKFESSNRRVKVFGERPLVGSNRWRRFSVFYPVPESCETTKIQLKFEAGIVTILIPKKVIQLRDQQLVRLPTDHDSKASTKKNEEGEASSSEVNARGNEAISQRPKSTIDDGKKVEASVPPEATTGDSIMTRKDQTMSDAKMDKKVQTEKVVGSVAENELMESVRRKETKDRVKEKKVQEGIPATPNTEVEEGKGEKTDMGQEKANENVAGSVSGIGEKQRLEKEKNEDHIEKSSKDEHAIEERREVKAQKGQGQANEVAGSVLENNKDIGVEKNKSEELLGKASDKSEKGNQLETAQEMIPAKFTTTEVKAPKDQELKNENLAWPVSENGKNFRAEKKETKEVIGKASQVENPGHDAFAQKERKECTKKEKEKINGGNSLKEVSSYLKGKGMKNEAASSSQGLKKKEEKFNEEDKQKMIVYVATAALAVSAAISLLNVLRSFANS</sequence>
<evidence type="ECO:0000256" key="2">
    <source>
        <dbReference type="SAM" id="MobiDB-lite"/>
    </source>
</evidence>
<feature type="region of interest" description="Disordered" evidence="2">
    <location>
        <begin position="234"/>
        <end position="433"/>
    </location>
</feature>